<comment type="similarity">
    <text evidence="3">Belongs to the HAD-like hydrolase superfamily. CbbY/CbbZ/Gph/YieH family.</text>
</comment>
<comment type="catalytic activity">
    <reaction evidence="1">
        <text>2-phosphoglycolate + H2O = glycolate + phosphate</text>
        <dbReference type="Rhea" id="RHEA:14369"/>
        <dbReference type="ChEBI" id="CHEBI:15377"/>
        <dbReference type="ChEBI" id="CHEBI:29805"/>
        <dbReference type="ChEBI" id="CHEBI:43474"/>
        <dbReference type="ChEBI" id="CHEBI:58033"/>
        <dbReference type="EC" id="3.1.3.18"/>
    </reaction>
</comment>
<dbReference type="EC" id="3.1.3.18" evidence="4"/>
<evidence type="ECO:0000256" key="6">
    <source>
        <dbReference type="RuleBase" id="RU003476"/>
    </source>
</evidence>
<dbReference type="GO" id="GO:0005829">
    <property type="term" value="C:cytosol"/>
    <property type="evidence" value="ECO:0007669"/>
    <property type="project" value="TreeGrafter"/>
</dbReference>
<comment type="pathway">
    <text evidence="2">Organic acid metabolism; glycolate biosynthesis; glycolate from 2-phosphoglycolate: step 1/1.</text>
</comment>
<dbReference type="InterPro" id="IPR023214">
    <property type="entry name" value="HAD_sf"/>
</dbReference>
<dbReference type="PROSITE" id="PS51462">
    <property type="entry name" value="NUDIX"/>
    <property type="match status" value="1"/>
</dbReference>
<dbReference type="Proteomes" id="UP000253426">
    <property type="component" value="Unassembled WGS sequence"/>
</dbReference>
<dbReference type="InterPro" id="IPR023198">
    <property type="entry name" value="PGP-like_dom2"/>
</dbReference>
<dbReference type="GO" id="GO:0008967">
    <property type="term" value="F:phosphoglycolate phosphatase activity"/>
    <property type="evidence" value="ECO:0007669"/>
    <property type="project" value="UniProtKB-EC"/>
</dbReference>
<evidence type="ECO:0000313" key="8">
    <source>
        <dbReference type="EMBL" id="RBP44515.1"/>
    </source>
</evidence>
<dbReference type="RefSeq" id="WP_113958909.1">
    <property type="nucleotide sequence ID" value="NZ_QNRR01000004.1"/>
</dbReference>
<reference evidence="8 9" key="1">
    <citation type="submission" date="2018-06" db="EMBL/GenBank/DDBJ databases">
        <title>Genomic Encyclopedia of Type Strains, Phase IV (KMG-IV): sequencing the most valuable type-strain genomes for metagenomic binning, comparative biology and taxonomic classification.</title>
        <authorList>
            <person name="Goeker M."/>
        </authorList>
    </citation>
    <scope>NUCLEOTIDE SEQUENCE [LARGE SCALE GENOMIC DNA]</scope>
    <source>
        <strain evidence="8 9">DSM 25532</strain>
    </source>
</reference>
<evidence type="ECO:0000256" key="2">
    <source>
        <dbReference type="ARBA" id="ARBA00004818"/>
    </source>
</evidence>
<dbReference type="AlphaFoldDB" id="A0A366HPK0"/>
<dbReference type="PRINTS" id="PR00502">
    <property type="entry name" value="NUDIXFAMILY"/>
</dbReference>
<dbReference type="Gene3D" id="3.40.50.1000">
    <property type="entry name" value="HAD superfamily/HAD-like"/>
    <property type="match status" value="1"/>
</dbReference>
<evidence type="ECO:0000256" key="1">
    <source>
        <dbReference type="ARBA" id="ARBA00000830"/>
    </source>
</evidence>
<dbReference type="EMBL" id="QNRR01000004">
    <property type="protein sequence ID" value="RBP44515.1"/>
    <property type="molecule type" value="Genomic_DNA"/>
</dbReference>
<evidence type="ECO:0000259" key="7">
    <source>
        <dbReference type="PROSITE" id="PS51462"/>
    </source>
</evidence>
<dbReference type="Gene3D" id="1.10.150.240">
    <property type="entry name" value="Putative phosphatase, domain 2"/>
    <property type="match status" value="1"/>
</dbReference>
<dbReference type="InterPro" id="IPR020476">
    <property type="entry name" value="Nudix_hydrolase"/>
</dbReference>
<dbReference type="GO" id="GO:0006281">
    <property type="term" value="P:DNA repair"/>
    <property type="evidence" value="ECO:0007669"/>
    <property type="project" value="TreeGrafter"/>
</dbReference>
<feature type="domain" description="Nudix hydrolase" evidence="7">
    <location>
        <begin position="218"/>
        <end position="348"/>
    </location>
</feature>
<evidence type="ECO:0000256" key="3">
    <source>
        <dbReference type="ARBA" id="ARBA00006171"/>
    </source>
</evidence>
<proteinExistence type="inferred from homology"/>
<dbReference type="InterPro" id="IPR015797">
    <property type="entry name" value="NUDIX_hydrolase-like_dom_sf"/>
</dbReference>
<dbReference type="InterPro" id="IPR041492">
    <property type="entry name" value="HAD_2"/>
</dbReference>
<dbReference type="OrthoDB" id="9794086at2"/>
<dbReference type="InterPro" id="IPR000086">
    <property type="entry name" value="NUDIX_hydrolase_dom"/>
</dbReference>
<dbReference type="Gene3D" id="3.90.79.10">
    <property type="entry name" value="Nucleoside Triphosphate Pyrophosphohydrolase"/>
    <property type="match status" value="1"/>
</dbReference>
<accession>A0A366HPK0</accession>
<keyword evidence="5 6" id="KW-0378">Hydrolase</keyword>
<dbReference type="PROSITE" id="PS00893">
    <property type="entry name" value="NUDIX_BOX"/>
    <property type="match status" value="1"/>
</dbReference>
<dbReference type="PANTHER" id="PTHR43434">
    <property type="entry name" value="PHOSPHOGLYCOLATE PHOSPHATASE"/>
    <property type="match status" value="1"/>
</dbReference>
<dbReference type="Pfam" id="PF13419">
    <property type="entry name" value="HAD_2"/>
    <property type="match status" value="1"/>
</dbReference>
<organism evidence="8 9">
    <name type="scientific">Roseimicrobium gellanilyticum</name>
    <dbReference type="NCBI Taxonomy" id="748857"/>
    <lineage>
        <taxon>Bacteria</taxon>
        <taxon>Pseudomonadati</taxon>
        <taxon>Verrucomicrobiota</taxon>
        <taxon>Verrucomicrobiia</taxon>
        <taxon>Verrucomicrobiales</taxon>
        <taxon>Verrucomicrobiaceae</taxon>
        <taxon>Roseimicrobium</taxon>
    </lineage>
</organism>
<gene>
    <name evidence="8" type="ORF">DES53_104336</name>
</gene>
<evidence type="ECO:0000256" key="5">
    <source>
        <dbReference type="ARBA" id="ARBA00022801"/>
    </source>
</evidence>
<dbReference type="SFLD" id="SFLDG01129">
    <property type="entry name" value="C1.5:_HAD__Beta-PGM__Phosphata"/>
    <property type="match status" value="1"/>
</dbReference>
<dbReference type="InterPro" id="IPR050155">
    <property type="entry name" value="HAD-like_hydrolase_sf"/>
</dbReference>
<dbReference type="SFLD" id="SFLDS00003">
    <property type="entry name" value="Haloacid_Dehalogenase"/>
    <property type="match status" value="1"/>
</dbReference>
<protein>
    <recommendedName>
        <fullName evidence="4">phosphoglycolate phosphatase</fullName>
        <ecNumber evidence="4">3.1.3.18</ecNumber>
    </recommendedName>
</protein>
<dbReference type="InterPro" id="IPR036412">
    <property type="entry name" value="HAD-like_sf"/>
</dbReference>
<comment type="similarity">
    <text evidence="6">Belongs to the Nudix hydrolase family.</text>
</comment>
<dbReference type="InterPro" id="IPR020084">
    <property type="entry name" value="NUDIX_hydrolase_CS"/>
</dbReference>
<dbReference type="SUPFAM" id="SSF56784">
    <property type="entry name" value="HAD-like"/>
    <property type="match status" value="1"/>
</dbReference>
<dbReference type="SUPFAM" id="SSF55811">
    <property type="entry name" value="Nudix"/>
    <property type="match status" value="1"/>
</dbReference>
<sequence length="363" mass="40699">MIRNLIFDWSGTLADDLAGVLHATNGVLVHHGRVALSREEFRAVFRLPYTEFYKEMLPDACIETVKEIYMAHFPADSAAVPLLPHAREFLQYAAATGRRIVLLSSAPEEHFEAQARANGVRDFFEDAFCGVVDKREGIRLLLEKHEMAAEETAFIGDMRHDMESAHSAGVLSIATCTGYDSAVVLMQAHPDVLVPDLSRLPRLLGGWHVQLANHGHHFPVATVGALITNHRDEVLLLRTHKWSHRWGIPGGKIKRGESCETALRREVLEETGLALGEVTFVMVQDCVEPPEFMRSAHFLLLNYTARCLESLPQVVLNDEAEAFQWLPWADAMRMELNIPTRVLMEEMERRGLAPTQVVGALQP</sequence>
<dbReference type="Pfam" id="PF00293">
    <property type="entry name" value="NUDIX"/>
    <property type="match status" value="1"/>
</dbReference>
<evidence type="ECO:0000256" key="4">
    <source>
        <dbReference type="ARBA" id="ARBA00013078"/>
    </source>
</evidence>
<dbReference type="PANTHER" id="PTHR43434:SF1">
    <property type="entry name" value="PHOSPHOGLYCOLATE PHOSPHATASE"/>
    <property type="match status" value="1"/>
</dbReference>
<comment type="caution">
    <text evidence="8">The sequence shown here is derived from an EMBL/GenBank/DDBJ whole genome shotgun (WGS) entry which is preliminary data.</text>
</comment>
<keyword evidence="9" id="KW-1185">Reference proteome</keyword>
<name>A0A366HPK0_9BACT</name>
<evidence type="ECO:0000313" key="9">
    <source>
        <dbReference type="Proteomes" id="UP000253426"/>
    </source>
</evidence>